<sequence length="54" mass="5984">MGVILLEALLALAVFVFIIWWTMFSGRKRGEPPARDDPQSQAQQPAAGPPDRPH</sequence>
<dbReference type="EMBL" id="BAABBP010000005">
    <property type="protein sequence ID" value="GAA3987667.1"/>
    <property type="molecule type" value="Genomic_DNA"/>
</dbReference>
<name>A0ABP7QU56_9BURK</name>
<protein>
    <recommendedName>
        <fullName evidence="5">CcoQ/FixQ family Cbb3-type cytochrome c oxidase assembly chaperone</fullName>
    </recommendedName>
</protein>
<keyword evidence="2" id="KW-1133">Transmembrane helix</keyword>
<feature type="region of interest" description="Disordered" evidence="1">
    <location>
        <begin position="29"/>
        <end position="54"/>
    </location>
</feature>
<reference evidence="4" key="1">
    <citation type="journal article" date="2019" name="Int. J. Syst. Evol. Microbiol.">
        <title>The Global Catalogue of Microorganisms (GCM) 10K type strain sequencing project: providing services to taxonomists for standard genome sequencing and annotation.</title>
        <authorList>
            <consortium name="The Broad Institute Genomics Platform"/>
            <consortium name="The Broad Institute Genome Sequencing Center for Infectious Disease"/>
            <person name="Wu L."/>
            <person name="Ma J."/>
        </authorList>
    </citation>
    <scope>NUCLEOTIDE SEQUENCE [LARGE SCALE GENOMIC DNA]</scope>
    <source>
        <strain evidence="4">JCM 17561</strain>
    </source>
</reference>
<evidence type="ECO:0000256" key="1">
    <source>
        <dbReference type="SAM" id="MobiDB-lite"/>
    </source>
</evidence>
<feature type="transmembrane region" description="Helical" evidence="2">
    <location>
        <begin position="6"/>
        <end position="24"/>
    </location>
</feature>
<comment type="caution">
    <text evidence="3">The sequence shown here is derived from an EMBL/GenBank/DDBJ whole genome shotgun (WGS) entry which is preliminary data.</text>
</comment>
<keyword evidence="2" id="KW-0472">Membrane</keyword>
<feature type="compositionally biased region" description="Basic and acidic residues" evidence="1">
    <location>
        <begin position="29"/>
        <end position="38"/>
    </location>
</feature>
<accession>A0ABP7QU56</accession>
<dbReference type="Proteomes" id="UP001501627">
    <property type="component" value="Unassembled WGS sequence"/>
</dbReference>
<evidence type="ECO:0000313" key="4">
    <source>
        <dbReference type="Proteomes" id="UP001501627"/>
    </source>
</evidence>
<proteinExistence type="predicted"/>
<dbReference type="RefSeq" id="WP_344868400.1">
    <property type="nucleotide sequence ID" value="NZ_BAABBP010000005.1"/>
</dbReference>
<evidence type="ECO:0008006" key="5">
    <source>
        <dbReference type="Google" id="ProtNLM"/>
    </source>
</evidence>
<evidence type="ECO:0000313" key="3">
    <source>
        <dbReference type="EMBL" id="GAA3987667.1"/>
    </source>
</evidence>
<keyword evidence="2" id="KW-0812">Transmembrane</keyword>
<organism evidence="3 4">
    <name type="scientific">Comamonas faecalis</name>
    <dbReference type="NCBI Taxonomy" id="1387849"/>
    <lineage>
        <taxon>Bacteria</taxon>
        <taxon>Pseudomonadati</taxon>
        <taxon>Pseudomonadota</taxon>
        <taxon>Betaproteobacteria</taxon>
        <taxon>Burkholderiales</taxon>
        <taxon>Comamonadaceae</taxon>
        <taxon>Comamonas</taxon>
    </lineage>
</organism>
<keyword evidence="4" id="KW-1185">Reference proteome</keyword>
<gene>
    <name evidence="3" type="ORF">GCM10022279_08330</name>
</gene>
<evidence type="ECO:0000256" key="2">
    <source>
        <dbReference type="SAM" id="Phobius"/>
    </source>
</evidence>